<dbReference type="Proteomes" id="UP000193642">
    <property type="component" value="Unassembled WGS sequence"/>
</dbReference>
<sequence>MNSYSFTVDTPFPLAIAFDSTSDSLTVRQLIPSFDMSITQINPIRLVPTTLSTSLLRSPDSTSDTTSIDFGYITIDQARHILLLDRQDRMSFQLPLVGLWLKNVLSPTHPSLQTLCKRY</sequence>
<organism evidence="2 3">
    <name type="scientific">Rhizoclosmatium globosum</name>
    <dbReference type="NCBI Taxonomy" id="329046"/>
    <lineage>
        <taxon>Eukaryota</taxon>
        <taxon>Fungi</taxon>
        <taxon>Fungi incertae sedis</taxon>
        <taxon>Chytridiomycota</taxon>
        <taxon>Chytridiomycota incertae sedis</taxon>
        <taxon>Chytridiomycetes</taxon>
        <taxon>Chytridiales</taxon>
        <taxon>Chytriomycetaceae</taxon>
        <taxon>Rhizoclosmatium</taxon>
    </lineage>
</organism>
<evidence type="ECO:0000313" key="2">
    <source>
        <dbReference type="EMBL" id="ORY37005.1"/>
    </source>
</evidence>
<evidence type="ECO:0000313" key="3">
    <source>
        <dbReference type="Proteomes" id="UP000193642"/>
    </source>
</evidence>
<reference evidence="2 3" key="1">
    <citation type="submission" date="2016-07" db="EMBL/GenBank/DDBJ databases">
        <title>Pervasive Adenine N6-methylation of Active Genes in Fungi.</title>
        <authorList>
            <consortium name="DOE Joint Genome Institute"/>
            <person name="Mondo S.J."/>
            <person name="Dannebaum R.O."/>
            <person name="Kuo R.C."/>
            <person name="Labutti K."/>
            <person name="Haridas S."/>
            <person name="Kuo A."/>
            <person name="Salamov A."/>
            <person name="Ahrendt S.R."/>
            <person name="Lipzen A."/>
            <person name="Sullivan W."/>
            <person name="Andreopoulos W.B."/>
            <person name="Clum A."/>
            <person name="Lindquist E."/>
            <person name="Daum C."/>
            <person name="Ramamoorthy G.K."/>
            <person name="Gryganskyi A."/>
            <person name="Culley D."/>
            <person name="Magnuson J.K."/>
            <person name="James T.Y."/>
            <person name="O'Malley M.A."/>
            <person name="Stajich J.E."/>
            <person name="Spatafora J.W."/>
            <person name="Visel A."/>
            <person name="Grigoriev I.V."/>
        </authorList>
    </citation>
    <scope>NUCLEOTIDE SEQUENCE [LARGE SCALE GENOMIC DNA]</scope>
    <source>
        <strain evidence="2 3">JEL800</strain>
    </source>
</reference>
<dbReference type="Pfam" id="PF15253">
    <property type="entry name" value="STIL_N"/>
    <property type="match status" value="1"/>
</dbReference>
<keyword evidence="3" id="KW-1185">Reference proteome</keyword>
<dbReference type="GO" id="GO:0007224">
    <property type="term" value="P:smoothened signaling pathway"/>
    <property type="evidence" value="ECO:0007669"/>
    <property type="project" value="TreeGrafter"/>
</dbReference>
<dbReference type="AlphaFoldDB" id="A0A1Y2BSA5"/>
<dbReference type="GO" id="GO:0071539">
    <property type="term" value="P:protein localization to centrosome"/>
    <property type="evidence" value="ECO:0007669"/>
    <property type="project" value="TreeGrafter"/>
</dbReference>
<evidence type="ECO:0000259" key="1">
    <source>
        <dbReference type="Pfam" id="PF15253"/>
    </source>
</evidence>
<dbReference type="OrthoDB" id="76173at2759"/>
<dbReference type="GO" id="GO:0031023">
    <property type="term" value="P:microtubule organizing center organization"/>
    <property type="evidence" value="ECO:0007669"/>
    <property type="project" value="TreeGrafter"/>
</dbReference>
<comment type="caution">
    <text evidence="2">The sequence shown here is derived from an EMBL/GenBank/DDBJ whole genome shotgun (WGS) entry which is preliminary data.</text>
</comment>
<dbReference type="PANTHER" id="PTHR15128">
    <property type="entry name" value="TAL1 SCL INTERRUPTING LOCUS"/>
    <property type="match status" value="1"/>
</dbReference>
<name>A0A1Y2BSA5_9FUNG</name>
<dbReference type="STRING" id="329046.A0A1Y2BSA5"/>
<dbReference type="GO" id="GO:0007052">
    <property type="term" value="P:mitotic spindle organization"/>
    <property type="evidence" value="ECO:0007669"/>
    <property type="project" value="TreeGrafter"/>
</dbReference>
<protein>
    <recommendedName>
        <fullName evidence="1">STIL N-terminal domain-containing protein</fullName>
    </recommendedName>
</protein>
<dbReference type="EMBL" id="MCGO01000052">
    <property type="protein sequence ID" value="ORY37005.1"/>
    <property type="molecule type" value="Genomic_DNA"/>
</dbReference>
<dbReference type="InterPro" id="IPR026123">
    <property type="entry name" value="STIL"/>
</dbReference>
<proteinExistence type="predicted"/>
<dbReference type="InterPro" id="IPR057731">
    <property type="entry name" value="STIL_N"/>
</dbReference>
<accession>A0A1Y2BSA5</accession>
<feature type="domain" description="STIL N-terminal" evidence="1">
    <location>
        <begin position="19"/>
        <end position="119"/>
    </location>
</feature>
<dbReference type="PANTHER" id="PTHR15128:SF0">
    <property type="entry name" value="SCL-INTERRUPTING LOCUS PROTEIN"/>
    <property type="match status" value="1"/>
</dbReference>
<dbReference type="GO" id="GO:0005815">
    <property type="term" value="C:microtubule organizing center"/>
    <property type="evidence" value="ECO:0007669"/>
    <property type="project" value="TreeGrafter"/>
</dbReference>
<gene>
    <name evidence="2" type="ORF">BCR33DRAFT_468056</name>
</gene>